<dbReference type="AlphaFoldDB" id="A0A0J8B1J6"/>
<keyword evidence="2" id="KW-1185">Reference proteome</keyword>
<gene>
    <name evidence="1" type="ORF">BVRB_014330</name>
</gene>
<organism evidence="1 2">
    <name type="scientific">Beta vulgaris subsp. vulgaris</name>
    <name type="common">Beet</name>
    <dbReference type="NCBI Taxonomy" id="3555"/>
    <lineage>
        <taxon>Eukaryota</taxon>
        <taxon>Viridiplantae</taxon>
        <taxon>Streptophyta</taxon>
        <taxon>Embryophyta</taxon>
        <taxon>Tracheophyta</taxon>
        <taxon>Spermatophyta</taxon>
        <taxon>Magnoliopsida</taxon>
        <taxon>eudicotyledons</taxon>
        <taxon>Gunneridae</taxon>
        <taxon>Pentapetalae</taxon>
        <taxon>Caryophyllales</taxon>
        <taxon>Chenopodiaceae</taxon>
        <taxon>Betoideae</taxon>
        <taxon>Beta</taxon>
    </lineage>
</organism>
<dbReference type="OrthoDB" id="1749738at2759"/>
<dbReference type="EMBL" id="KQ090708">
    <property type="protein sequence ID" value="KMS94894.1"/>
    <property type="molecule type" value="Genomic_DNA"/>
</dbReference>
<dbReference type="Gramene" id="KMS94894">
    <property type="protein sequence ID" value="KMS94894"/>
    <property type="gene ID" value="BVRB_014330"/>
</dbReference>
<reference evidence="1 2" key="1">
    <citation type="journal article" date="2014" name="Nature">
        <title>The genome of the recently domesticated crop plant sugar beet (Beta vulgaris).</title>
        <authorList>
            <person name="Dohm J.C."/>
            <person name="Minoche A.E."/>
            <person name="Holtgrawe D."/>
            <person name="Capella-Gutierrez S."/>
            <person name="Zakrzewski F."/>
            <person name="Tafer H."/>
            <person name="Rupp O."/>
            <person name="Sorensen T.R."/>
            <person name="Stracke R."/>
            <person name="Reinhardt R."/>
            <person name="Goesmann A."/>
            <person name="Kraft T."/>
            <person name="Schulz B."/>
            <person name="Stadler P.F."/>
            <person name="Schmidt T."/>
            <person name="Gabaldon T."/>
            <person name="Lehrach H."/>
            <person name="Weisshaar B."/>
            <person name="Himmelbauer H."/>
        </authorList>
    </citation>
    <scope>NUCLEOTIDE SEQUENCE [LARGE SCALE GENOMIC DNA]</scope>
    <source>
        <tissue evidence="1">Taproot</tissue>
    </source>
</reference>
<evidence type="ECO:0000313" key="1">
    <source>
        <dbReference type="EMBL" id="KMS94894.1"/>
    </source>
</evidence>
<dbReference type="Proteomes" id="UP000035740">
    <property type="component" value="Unassembled WGS sequence"/>
</dbReference>
<evidence type="ECO:0000313" key="2">
    <source>
        <dbReference type="Proteomes" id="UP000035740"/>
    </source>
</evidence>
<name>A0A0J8B1J6_BETVV</name>
<accession>A0A0J8B1J6</accession>
<sequence length="245" mass="27931">DLIDTLSCVTKNLATNFVQFRQVLSMVQKQYPGSECIKKIQSTVVDMFTKFLEKQQPNLKVELSVSNLDGKSNSEEFDAFFDQPGFLEAIDVLVNAYQETCGAHNLQETRKETNIPNKICPTLPQPGVPKFDFGLELSPFIRAPQSKDINLISSPDAPEIETGRPIVVALQGRLSNKNGKSKVVHFDTELEGKLENKRQRPLRKPKNMPLQYRSPYYDRYVDVFKKLTIIEKQICKNVMTFGDRK</sequence>
<proteinExistence type="predicted"/>
<feature type="non-terminal residue" evidence="1">
    <location>
        <position position="1"/>
    </location>
</feature>
<protein>
    <submittedName>
        <fullName evidence="1">Uncharacterized protein</fullName>
    </submittedName>
</protein>